<accession>A0A366XQV3</accession>
<evidence type="ECO:0008006" key="4">
    <source>
        <dbReference type="Google" id="ProtNLM"/>
    </source>
</evidence>
<sequence length="186" mass="21412">MANVKKRESTSKPQLYINQGHKKSSSAKRLEYNKRVVPFVKCGKVFNPVLPLQLSKEDPPVVLTQLTINTEKISKPCILINFSCFITSILKEERFNDLVFRLVRMCTDHSNTEVLQEWPFRRAFVNNTNIKEPLVFNFCDCLNTDNDRCCTYTIELIKAKLSDNSSYNITQKSMTAQVFSSSDKLT</sequence>
<name>A0A366XQV3_9BACI</name>
<dbReference type="Pfam" id="PF14879">
    <property type="entry name" value="DUF4489"/>
    <property type="match status" value="1"/>
</dbReference>
<feature type="region of interest" description="Disordered" evidence="1">
    <location>
        <begin position="1"/>
        <end position="22"/>
    </location>
</feature>
<dbReference type="AlphaFoldDB" id="A0A366XQV3"/>
<dbReference type="OrthoDB" id="3001599at2"/>
<protein>
    <recommendedName>
        <fullName evidence="4">DUF4489 domain-containing protein</fullName>
    </recommendedName>
</protein>
<proteinExistence type="predicted"/>
<dbReference type="Proteomes" id="UP000253314">
    <property type="component" value="Unassembled WGS sequence"/>
</dbReference>
<keyword evidence="3" id="KW-1185">Reference proteome</keyword>
<gene>
    <name evidence="2" type="ORF">DS031_19665</name>
</gene>
<evidence type="ECO:0000313" key="3">
    <source>
        <dbReference type="Proteomes" id="UP000253314"/>
    </source>
</evidence>
<comment type="caution">
    <text evidence="2">The sequence shown here is derived from an EMBL/GenBank/DDBJ whole genome shotgun (WGS) entry which is preliminary data.</text>
</comment>
<evidence type="ECO:0000256" key="1">
    <source>
        <dbReference type="SAM" id="MobiDB-lite"/>
    </source>
</evidence>
<feature type="compositionally biased region" description="Basic and acidic residues" evidence="1">
    <location>
        <begin position="1"/>
        <end position="10"/>
    </location>
</feature>
<reference evidence="2 3" key="1">
    <citation type="submission" date="2018-07" db="EMBL/GenBank/DDBJ databases">
        <title>Lottiidibacillus patelloidae gen. nov., sp. nov., isolated from the intestinal tract of a marine limpet and the reclassification of B. taeanensis BH030017T, B. algicola KMM 3737T and B. hwajinpoensis SW-72T as genus Lottiidibacillus.</title>
        <authorList>
            <person name="Liu R."/>
            <person name="Huang Z."/>
        </authorList>
    </citation>
    <scope>NUCLEOTIDE SEQUENCE [LARGE SCALE GENOMIC DNA]</scope>
    <source>
        <strain evidence="2 3">BH030017</strain>
    </source>
</reference>
<dbReference type="InterPro" id="IPR027972">
    <property type="entry name" value="DUF4489"/>
</dbReference>
<evidence type="ECO:0000313" key="2">
    <source>
        <dbReference type="EMBL" id="RBW67898.1"/>
    </source>
</evidence>
<organism evidence="2 3">
    <name type="scientific">Bacillus taeanensis</name>
    <dbReference type="NCBI Taxonomy" id="273032"/>
    <lineage>
        <taxon>Bacteria</taxon>
        <taxon>Bacillati</taxon>
        <taxon>Bacillota</taxon>
        <taxon>Bacilli</taxon>
        <taxon>Bacillales</taxon>
        <taxon>Bacillaceae</taxon>
        <taxon>Bacillus</taxon>
    </lineage>
</organism>
<dbReference type="EMBL" id="QOCW01000028">
    <property type="protein sequence ID" value="RBW67898.1"/>
    <property type="molecule type" value="Genomic_DNA"/>
</dbReference>